<dbReference type="InterPro" id="IPR041662">
    <property type="entry name" value="SusD-like_2"/>
</dbReference>
<dbReference type="AlphaFoldDB" id="A0A368JKE2"/>
<dbReference type="InterPro" id="IPR011990">
    <property type="entry name" value="TPR-like_helical_dom_sf"/>
</dbReference>
<dbReference type="Gene3D" id="1.25.40.390">
    <property type="match status" value="1"/>
</dbReference>
<evidence type="ECO:0000313" key="4">
    <source>
        <dbReference type="Proteomes" id="UP000253383"/>
    </source>
</evidence>
<comment type="caution">
    <text evidence="3">The sequence shown here is derived from an EMBL/GenBank/DDBJ whole genome shotgun (WGS) entry which is preliminary data.</text>
</comment>
<dbReference type="Proteomes" id="UP000253383">
    <property type="component" value="Unassembled WGS sequence"/>
</dbReference>
<dbReference type="RefSeq" id="WP_114407886.1">
    <property type="nucleotide sequence ID" value="NZ_QOWE01000017.1"/>
</dbReference>
<evidence type="ECO:0000256" key="2">
    <source>
        <dbReference type="SAM" id="SignalP"/>
    </source>
</evidence>
<organism evidence="3 4">
    <name type="scientific">Larkinella punicea</name>
    <dbReference type="NCBI Taxonomy" id="2315727"/>
    <lineage>
        <taxon>Bacteria</taxon>
        <taxon>Pseudomonadati</taxon>
        <taxon>Bacteroidota</taxon>
        <taxon>Cytophagia</taxon>
        <taxon>Cytophagales</taxon>
        <taxon>Spirosomataceae</taxon>
        <taxon>Larkinella</taxon>
    </lineage>
</organism>
<evidence type="ECO:0000313" key="3">
    <source>
        <dbReference type="EMBL" id="RCR67755.1"/>
    </source>
</evidence>
<sequence length="546" mass="59838">MKIVTHKVIGLVILFSLSVFSCKDLTDLNVNPNGVEPTTAHPNLVLSTVLTEAGKAFVNLGYQDIAGVMQHTQKDGWSGGHNDYDWGGSQSWSSYYDVLRNNQYVYDRSVALNFELHQGIALVMKSMLFGLITDLWGDAPYSQALKGEVGGAANTFPVFDTQEAIYTGILADLEKANTLLSKAKSAYTSNADAADVYYKGDPTKWRKLANSLALRYYMRISSKKPDVAKAGIEKIVANATQYPIITASADDAAMAFAGNSNDDSWPANATYDASESNYRRLKMSDTFVKALLAVNDPRLAIWANKVQIPLVVDATLPPKTDKIVDGKRYLSPDMVVGKEVNTNPSYVGLPTSIVGGSAYNLSPTAEQAAKNPHVSWLNDIYKAAKGPLLKARLMSASEVNFILAEAAQKGWAAGDAKARYEAGVKTSMETWGLASAYPTYVAQKDVAYNGTQKQIIEQKWIASWTAATEAWFDYRRTGFPELKTGPNAKRKVLPVRFYYMLDERNLNKANSDAALGRLELTPNSEADGKNSPWSKPWVLQGTGKPW</sequence>
<keyword evidence="2" id="KW-0732">Signal</keyword>
<gene>
    <name evidence="3" type="ORF">DUE52_20360</name>
</gene>
<feature type="chain" id="PRO_5016778712" evidence="2">
    <location>
        <begin position="22"/>
        <end position="546"/>
    </location>
</feature>
<keyword evidence="4" id="KW-1185">Reference proteome</keyword>
<dbReference type="Pfam" id="PF12771">
    <property type="entry name" value="SusD-like_2"/>
    <property type="match status" value="2"/>
</dbReference>
<dbReference type="PROSITE" id="PS51257">
    <property type="entry name" value="PROKAR_LIPOPROTEIN"/>
    <property type="match status" value="1"/>
</dbReference>
<dbReference type="OrthoDB" id="843771at2"/>
<dbReference type="EMBL" id="QOWE01000017">
    <property type="protein sequence ID" value="RCR67755.1"/>
    <property type="molecule type" value="Genomic_DNA"/>
</dbReference>
<proteinExistence type="predicted"/>
<feature type="signal peptide" evidence="2">
    <location>
        <begin position="1"/>
        <end position="21"/>
    </location>
</feature>
<accession>A0A368JKE2</accession>
<dbReference type="SUPFAM" id="SSF48452">
    <property type="entry name" value="TPR-like"/>
    <property type="match status" value="1"/>
</dbReference>
<keyword evidence="3" id="KW-0449">Lipoprotein</keyword>
<feature type="region of interest" description="Disordered" evidence="1">
    <location>
        <begin position="522"/>
        <end position="546"/>
    </location>
</feature>
<name>A0A368JKE2_9BACT</name>
<protein>
    <submittedName>
        <fullName evidence="3">SusD/RagB family nutrient-binding outer membrane lipoprotein</fullName>
    </submittedName>
</protein>
<evidence type="ECO:0000256" key="1">
    <source>
        <dbReference type="SAM" id="MobiDB-lite"/>
    </source>
</evidence>
<reference evidence="3 4" key="1">
    <citation type="submission" date="2018-07" db="EMBL/GenBank/DDBJ databases">
        <title>Genome analysis of Larkinella rosea.</title>
        <authorList>
            <person name="Zhou Z."/>
            <person name="Wang G."/>
        </authorList>
    </citation>
    <scope>NUCLEOTIDE SEQUENCE [LARGE SCALE GENOMIC DNA]</scope>
    <source>
        <strain evidence="4">zzj9</strain>
    </source>
</reference>